<dbReference type="STRING" id="59895.A0A103XQA8"/>
<dbReference type="Gramene" id="KVH94943">
    <property type="protein sequence ID" value="KVH94943"/>
    <property type="gene ID" value="Ccrd_002995"/>
</dbReference>
<sequence length="95" mass="9905">MASRFWVSKAASYLKNFTFNRGFASAGNSAIIGITDYGQDHLGGVVSIELLEVGATVTQESSFGAVKSVMTTSDINAPVSGKVIGVNKDLTTTIS</sequence>
<dbReference type="InterPro" id="IPR000089">
    <property type="entry name" value="Biotin_lipoyl"/>
</dbReference>
<evidence type="ECO:0000313" key="4">
    <source>
        <dbReference type="EMBL" id="KVH94943.1"/>
    </source>
</evidence>
<dbReference type="GO" id="GO:0005960">
    <property type="term" value="C:glycine cleavage complex"/>
    <property type="evidence" value="ECO:0007669"/>
    <property type="project" value="InterPro"/>
</dbReference>
<dbReference type="AlphaFoldDB" id="A0A103XQA8"/>
<dbReference type="CDD" id="cd06848">
    <property type="entry name" value="GCS_H"/>
    <property type="match status" value="1"/>
</dbReference>
<dbReference type="SUPFAM" id="SSF51230">
    <property type="entry name" value="Single hybrid motif"/>
    <property type="match status" value="1"/>
</dbReference>
<reference evidence="4 5" key="1">
    <citation type="journal article" date="2016" name="Sci. Rep.">
        <title>The genome sequence of the outbreeding globe artichoke constructed de novo incorporating a phase-aware low-pass sequencing strategy of F1 progeny.</title>
        <authorList>
            <person name="Scaglione D."/>
            <person name="Reyes-Chin-Wo S."/>
            <person name="Acquadro A."/>
            <person name="Froenicke L."/>
            <person name="Portis E."/>
            <person name="Beitel C."/>
            <person name="Tirone M."/>
            <person name="Mauro R."/>
            <person name="Lo Monaco A."/>
            <person name="Mauromicale G."/>
            <person name="Faccioli P."/>
            <person name="Cattivelli L."/>
            <person name="Rieseberg L."/>
            <person name="Michelmore R."/>
            <person name="Lanteri S."/>
        </authorList>
    </citation>
    <scope>NUCLEOTIDE SEQUENCE [LARGE SCALE GENOMIC DNA]</scope>
    <source>
        <strain evidence="4">2C</strain>
    </source>
</reference>
<dbReference type="EMBL" id="LEKV01004491">
    <property type="protein sequence ID" value="KVH94943.1"/>
    <property type="molecule type" value="Genomic_DNA"/>
</dbReference>
<dbReference type="GO" id="GO:0009249">
    <property type="term" value="P:protein lipoylation"/>
    <property type="evidence" value="ECO:0007669"/>
    <property type="project" value="TreeGrafter"/>
</dbReference>
<evidence type="ECO:0000313" key="5">
    <source>
        <dbReference type="Proteomes" id="UP000243975"/>
    </source>
</evidence>
<comment type="subcellular location">
    <subcellularLocation>
        <location evidence="1">Mitochondrion</location>
    </subcellularLocation>
</comment>
<gene>
    <name evidence="4" type="ORF">Ccrd_002995</name>
</gene>
<dbReference type="Pfam" id="PF01597">
    <property type="entry name" value="GCV_H"/>
    <property type="match status" value="1"/>
</dbReference>
<protein>
    <recommendedName>
        <fullName evidence="3">Lipoyl-binding domain-containing protein</fullName>
    </recommendedName>
</protein>
<dbReference type="PANTHER" id="PTHR11715">
    <property type="entry name" value="GLYCINE CLEAVAGE SYSTEM H PROTEIN"/>
    <property type="match status" value="1"/>
</dbReference>
<accession>A0A103XQA8</accession>
<keyword evidence="5" id="KW-1185">Reference proteome</keyword>
<dbReference type="InterPro" id="IPR011053">
    <property type="entry name" value="Single_hybrid_motif"/>
</dbReference>
<organism evidence="4 5">
    <name type="scientific">Cynara cardunculus var. scolymus</name>
    <name type="common">Globe artichoke</name>
    <name type="synonym">Cynara scolymus</name>
    <dbReference type="NCBI Taxonomy" id="59895"/>
    <lineage>
        <taxon>Eukaryota</taxon>
        <taxon>Viridiplantae</taxon>
        <taxon>Streptophyta</taxon>
        <taxon>Embryophyta</taxon>
        <taxon>Tracheophyta</taxon>
        <taxon>Spermatophyta</taxon>
        <taxon>Magnoliopsida</taxon>
        <taxon>eudicotyledons</taxon>
        <taxon>Gunneridae</taxon>
        <taxon>Pentapetalae</taxon>
        <taxon>asterids</taxon>
        <taxon>campanulids</taxon>
        <taxon>Asterales</taxon>
        <taxon>Asteraceae</taxon>
        <taxon>Carduoideae</taxon>
        <taxon>Cardueae</taxon>
        <taxon>Carduinae</taxon>
        <taxon>Cynara</taxon>
    </lineage>
</organism>
<evidence type="ECO:0000256" key="2">
    <source>
        <dbReference type="ARBA" id="ARBA00023128"/>
    </source>
</evidence>
<dbReference type="GO" id="GO:0019464">
    <property type="term" value="P:glycine decarboxylation via glycine cleavage system"/>
    <property type="evidence" value="ECO:0007669"/>
    <property type="project" value="InterPro"/>
</dbReference>
<name>A0A103XQA8_CYNCS</name>
<dbReference type="PANTHER" id="PTHR11715:SF3">
    <property type="entry name" value="GLYCINE CLEAVAGE SYSTEM H PROTEIN-RELATED"/>
    <property type="match status" value="1"/>
</dbReference>
<evidence type="ECO:0000256" key="1">
    <source>
        <dbReference type="ARBA" id="ARBA00004173"/>
    </source>
</evidence>
<dbReference type="GO" id="GO:0005739">
    <property type="term" value="C:mitochondrion"/>
    <property type="evidence" value="ECO:0007669"/>
    <property type="project" value="UniProtKB-SubCell"/>
</dbReference>
<keyword evidence="2" id="KW-0496">Mitochondrion</keyword>
<proteinExistence type="predicted"/>
<dbReference type="InterPro" id="IPR002930">
    <property type="entry name" value="GCV_H"/>
</dbReference>
<dbReference type="Gene3D" id="2.40.50.100">
    <property type="match status" value="1"/>
</dbReference>
<dbReference type="InterPro" id="IPR033753">
    <property type="entry name" value="GCV_H/Fam206"/>
</dbReference>
<dbReference type="Proteomes" id="UP000243975">
    <property type="component" value="Unassembled WGS sequence"/>
</dbReference>
<dbReference type="OMA" id="PWIGEHE"/>
<dbReference type="PROSITE" id="PS50968">
    <property type="entry name" value="BIOTINYL_LIPOYL"/>
    <property type="match status" value="1"/>
</dbReference>
<evidence type="ECO:0000259" key="3">
    <source>
        <dbReference type="PROSITE" id="PS50968"/>
    </source>
</evidence>
<comment type="caution">
    <text evidence="4">The sequence shown here is derived from an EMBL/GenBank/DDBJ whole genome shotgun (WGS) entry which is preliminary data.</text>
</comment>
<feature type="domain" description="Lipoyl-binding" evidence="3">
    <location>
        <begin position="29"/>
        <end position="95"/>
    </location>
</feature>